<keyword evidence="2" id="KW-1185">Reference proteome</keyword>
<dbReference type="Pfam" id="PF24704">
    <property type="entry name" value="DUF7667"/>
    <property type="match status" value="1"/>
</dbReference>
<dbReference type="Proteomes" id="UP000198661">
    <property type="component" value="Unassembled WGS sequence"/>
</dbReference>
<reference evidence="1 2" key="1">
    <citation type="submission" date="2016-10" db="EMBL/GenBank/DDBJ databases">
        <authorList>
            <person name="de Groot N.N."/>
        </authorList>
    </citation>
    <scope>NUCLEOTIDE SEQUENCE [LARGE SCALE GENOMIC DNA]</scope>
    <source>
        <strain evidence="1 2">DSM 44945</strain>
    </source>
</reference>
<name>A0A1I2LXX1_9BACL</name>
<dbReference type="InterPro" id="IPR056084">
    <property type="entry name" value="DUF7667"/>
</dbReference>
<protein>
    <submittedName>
        <fullName evidence="1">Uncharacterized protein</fullName>
    </submittedName>
</protein>
<accession>A0A1I2LXX1</accession>
<evidence type="ECO:0000313" key="2">
    <source>
        <dbReference type="Proteomes" id="UP000198661"/>
    </source>
</evidence>
<dbReference type="RefSeq" id="WP_092036491.1">
    <property type="nucleotide sequence ID" value="NZ_FOOK01000006.1"/>
</dbReference>
<organism evidence="1 2">
    <name type="scientific">Planifilum fulgidum</name>
    <dbReference type="NCBI Taxonomy" id="201973"/>
    <lineage>
        <taxon>Bacteria</taxon>
        <taxon>Bacillati</taxon>
        <taxon>Bacillota</taxon>
        <taxon>Bacilli</taxon>
        <taxon>Bacillales</taxon>
        <taxon>Thermoactinomycetaceae</taxon>
        <taxon>Planifilum</taxon>
    </lineage>
</organism>
<evidence type="ECO:0000313" key="1">
    <source>
        <dbReference type="EMBL" id="SFF83400.1"/>
    </source>
</evidence>
<gene>
    <name evidence="1" type="ORF">SAMN04488025_10663</name>
</gene>
<dbReference type="EMBL" id="FOOK01000006">
    <property type="protein sequence ID" value="SFF83400.1"/>
    <property type="molecule type" value="Genomic_DNA"/>
</dbReference>
<sequence>MELFHRRLAELWWKYRLGQRLTLIDLNEWLESLDALTVHPNKKHWFEWTIARLHVYNKLIGSIPRPLLSEWEKALDANLDYCWKVHKLEEMARLAEEIGERSWAHRLQDELGRIKEGVTP</sequence>
<proteinExistence type="predicted"/>
<dbReference type="AlphaFoldDB" id="A0A1I2LXX1"/>